<name>A0A2M9ZR27_9LEPT</name>
<dbReference type="EMBL" id="NPDZ01000001">
    <property type="protein sequence ID" value="PJZ74537.1"/>
    <property type="molecule type" value="Genomic_DNA"/>
</dbReference>
<dbReference type="AlphaFoldDB" id="A0A2M9ZR27"/>
<keyword evidence="1" id="KW-1133">Transmembrane helix</keyword>
<evidence type="ECO:0000313" key="5">
    <source>
        <dbReference type="Proteomes" id="UP000231990"/>
    </source>
</evidence>
<dbReference type="RefSeq" id="WP_100711948.1">
    <property type="nucleotide sequence ID" value="NZ_NPDY01000001.1"/>
</dbReference>
<evidence type="ECO:0000313" key="4">
    <source>
        <dbReference type="Proteomes" id="UP000231962"/>
    </source>
</evidence>
<evidence type="ECO:0000256" key="1">
    <source>
        <dbReference type="SAM" id="Phobius"/>
    </source>
</evidence>
<evidence type="ECO:0000313" key="2">
    <source>
        <dbReference type="EMBL" id="PJZ71005.1"/>
    </source>
</evidence>
<dbReference type="OrthoDB" id="344756at2"/>
<proteinExistence type="predicted"/>
<protein>
    <submittedName>
        <fullName evidence="3">Uncharacterized protein</fullName>
    </submittedName>
</protein>
<keyword evidence="4" id="KW-1185">Reference proteome</keyword>
<keyword evidence="1" id="KW-0812">Transmembrane</keyword>
<comment type="caution">
    <text evidence="3">The sequence shown here is derived from an EMBL/GenBank/DDBJ whole genome shotgun (WGS) entry which is preliminary data.</text>
</comment>
<accession>A0A2M9ZR27</accession>
<dbReference type="Proteomes" id="UP000231990">
    <property type="component" value="Unassembled WGS sequence"/>
</dbReference>
<evidence type="ECO:0000313" key="3">
    <source>
        <dbReference type="EMBL" id="PJZ74537.1"/>
    </source>
</evidence>
<sequence length="229" mass="26707">MTNIRKHFIWIAISIVVLLLVFIFFWLQNHSEIPSISQESESILEKDEIHSGSMEFPEAPHPFQEDPDLEGEAKRLWPEVVFSQNKKVDREKIRDEWNDFAKRYPKNIYIPKEFRPQLSSAEEKARLEKLDKISAAEAQFALAKGAGRYSEPGAQPSANSMEPKVTPSEQKAYFEYKIEELESRIQLIEYSINERQIDSSQLEEAKRDLLLWRKELEQVKQVLETVPAS</sequence>
<feature type="transmembrane region" description="Helical" evidence="1">
    <location>
        <begin position="7"/>
        <end position="27"/>
    </location>
</feature>
<organism evidence="3 5">
    <name type="scientific">Leptospira perolatii</name>
    <dbReference type="NCBI Taxonomy" id="2023191"/>
    <lineage>
        <taxon>Bacteria</taxon>
        <taxon>Pseudomonadati</taxon>
        <taxon>Spirochaetota</taxon>
        <taxon>Spirochaetia</taxon>
        <taxon>Leptospirales</taxon>
        <taxon>Leptospiraceae</taxon>
        <taxon>Leptospira</taxon>
    </lineage>
</organism>
<dbReference type="EMBL" id="NPDY01000001">
    <property type="protein sequence ID" value="PJZ71005.1"/>
    <property type="molecule type" value="Genomic_DNA"/>
</dbReference>
<reference evidence="4 5" key="1">
    <citation type="submission" date="2017-07" db="EMBL/GenBank/DDBJ databases">
        <title>Leptospira spp. isolated from tropical soils.</title>
        <authorList>
            <person name="Thibeaux R."/>
            <person name="Iraola G."/>
            <person name="Ferres I."/>
            <person name="Bierque E."/>
            <person name="Girault D."/>
            <person name="Soupe-Gilbert M.-E."/>
            <person name="Picardeau M."/>
            <person name="Goarant C."/>
        </authorList>
    </citation>
    <scope>NUCLEOTIDE SEQUENCE [LARGE SCALE GENOMIC DNA]</scope>
    <source>
        <strain evidence="3 5">FH1-B-B1</strain>
        <strain evidence="2 4">FH1-B-C1</strain>
    </source>
</reference>
<gene>
    <name evidence="2" type="ORF">CH360_00260</name>
    <name evidence="3" type="ORF">CH373_00260</name>
</gene>
<dbReference type="Proteomes" id="UP000231962">
    <property type="component" value="Unassembled WGS sequence"/>
</dbReference>
<keyword evidence="1" id="KW-0472">Membrane</keyword>